<protein>
    <submittedName>
        <fullName evidence="2">Uncharacterized protein</fullName>
    </submittedName>
</protein>
<organism evidence="2 3">
    <name type="scientific">Phaseolus angularis</name>
    <name type="common">Azuki bean</name>
    <name type="synonym">Vigna angularis</name>
    <dbReference type="NCBI Taxonomy" id="3914"/>
    <lineage>
        <taxon>Eukaryota</taxon>
        <taxon>Viridiplantae</taxon>
        <taxon>Streptophyta</taxon>
        <taxon>Embryophyta</taxon>
        <taxon>Tracheophyta</taxon>
        <taxon>Spermatophyta</taxon>
        <taxon>Magnoliopsida</taxon>
        <taxon>eudicotyledons</taxon>
        <taxon>Gunneridae</taxon>
        <taxon>Pentapetalae</taxon>
        <taxon>rosids</taxon>
        <taxon>fabids</taxon>
        <taxon>Fabales</taxon>
        <taxon>Fabaceae</taxon>
        <taxon>Papilionoideae</taxon>
        <taxon>50 kb inversion clade</taxon>
        <taxon>NPAAA clade</taxon>
        <taxon>indigoferoid/millettioid clade</taxon>
        <taxon>Phaseoleae</taxon>
        <taxon>Vigna</taxon>
    </lineage>
</organism>
<evidence type="ECO:0000313" key="3">
    <source>
        <dbReference type="Proteomes" id="UP000053144"/>
    </source>
</evidence>
<accession>A0A0L9UX93</accession>
<feature type="region of interest" description="Disordered" evidence="1">
    <location>
        <begin position="1"/>
        <end position="49"/>
    </location>
</feature>
<gene>
    <name evidence="2" type="ORF">LR48_Vigan07g087300</name>
</gene>
<dbReference type="AlphaFoldDB" id="A0A0L9UX93"/>
<dbReference type="Gramene" id="KOM47169">
    <property type="protein sequence ID" value="KOM47169"/>
    <property type="gene ID" value="LR48_Vigan07g087300"/>
</dbReference>
<proteinExistence type="predicted"/>
<evidence type="ECO:0000256" key="1">
    <source>
        <dbReference type="SAM" id="MobiDB-lite"/>
    </source>
</evidence>
<reference evidence="3" key="1">
    <citation type="journal article" date="2015" name="Proc. Natl. Acad. Sci. U.S.A.">
        <title>Genome sequencing of adzuki bean (Vigna angularis) provides insight into high starch and low fat accumulation and domestication.</title>
        <authorList>
            <person name="Yang K."/>
            <person name="Tian Z."/>
            <person name="Chen C."/>
            <person name="Luo L."/>
            <person name="Zhao B."/>
            <person name="Wang Z."/>
            <person name="Yu L."/>
            <person name="Li Y."/>
            <person name="Sun Y."/>
            <person name="Li W."/>
            <person name="Chen Y."/>
            <person name="Li Y."/>
            <person name="Zhang Y."/>
            <person name="Ai D."/>
            <person name="Zhao J."/>
            <person name="Shang C."/>
            <person name="Ma Y."/>
            <person name="Wu B."/>
            <person name="Wang M."/>
            <person name="Gao L."/>
            <person name="Sun D."/>
            <person name="Zhang P."/>
            <person name="Guo F."/>
            <person name="Wang W."/>
            <person name="Li Y."/>
            <person name="Wang J."/>
            <person name="Varshney R.K."/>
            <person name="Wang J."/>
            <person name="Ling H.Q."/>
            <person name="Wan P."/>
        </authorList>
    </citation>
    <scope>NUCLEOTIDE SEQUENCE</scope>
    <source>
        <strain evidence="3">cv. Jingnong 6</strain>
    </source>
</reference>
<dbReference type="Proteomes" id="UP000053144">
    <property type="component" value="Chromosome 7"/>
</dbReference>
<feature type="compositionally biased region" description="Basic and acidic residues" evidence="1">
    <location>
        <begin position="13"/>
        <end position="32"/>
    </location>
</feature>
<dbReference type="EMBL" id="CM003377">
    <property type="protein sequence ID" value="KOM47169.1"/>
    <property type="molecule type" value="Genomic_DNA"/>
</dbReference>
<name>A0A0L9UX93_PHAAN</name>
<sequence>MVRRSQEGLGKLHPRERGSRDSDPHGKNKAVDQNKNVGITAKLTDRERDGMPTQYQHLFKNSHSTSISFSATHALRYLDERLVSNQGTNTKPHGCEEPTRKLFEDCDTGNQMDAGNQTDARNHISVLKKLFEV</sequence>
<evidence type="ECO:0000313" key="2">
    <source>
        <dbReference type="EMBL" id="KOM47169.1"/>
    </source>
</evidence>